<gene>
    <name evidence="1" type="ORF">BO66DRAFT_70639</name>
</gene>
<keyword evidence="2" id="KW-1185">Reference proteome</keyword>
<name>A0ACD1HM88_9EURO</name>
<evidence type="ECO:0000313" key="1">
    <source>
        <dbReference type="EMBL" id="RAH74979.1"/>
    </source>
</evidence>
<protein>
    <submittedName>
        <fullName evidence="1">Uncharacterized protein</fullName>
    </submittedName>
</protein>
<sequence>MASSICTPLSSFTPCAYCKEPKLPKFQKSRTKEQARQLSRDFDNVWWHAVCHRQDQPETRVLVIMSSRTLKSTPACEDPSAVHVTEDTPYSSC</sequence>
<organism evidence="1 2">
    <name type="scientific">Aspergillus aculeatinus CBS 121060</name>
    <dbReference type="NCBI Taxonomy" id="1448322"/>
    <lineage>
        <taxon>Eukaryota</taxon>
        <taxon>Fungi</taxon>
        <taxon>Dikarya</taxon>
        <taxon>Ascomycota</taxon>
        <taxon>Pezizomycotina</taxon>
        <taxon>Eurotiomycetes</taxon>
        <taxon>Eurotiomycetidae</taxon>
        <taxon>Eurotiales</taxon>
        <taxon>Aspergillaceae</taxon>
        <taxon>Aspergillus</taxon>
        <taxon>Aspergillus subgen. Circumdati</taxon>
    </lineage>
</organism>
<reference evidence="1" key="1">
    <citation type="submission" date="2018-02" db="EMBL/GenBank/DDBJ databases">
        <title>The genomes of Aspergillus section Nigri reveals drivers in fungal speciation.</title>
        <authorList>
            <consortium name="DOE Joint Genome Institute"/>
            <person name="Vesth T.C."/>
            <person name="Nybo J."/>
            <person name="Theobald S."/>
            <person name="Brandl J."/>
            <person name="Frisvad J.C."/>
            <person name="Nielsen K.F."/>
            <person name="Lyhne E.K."/>
            <person name="Kogle M.E."/>
            <person name="Kuo A."/>
            <person name="Riley R."/>
            <person name="Clum A."/>
            <person name="Nolan M."/>
            <person name="Lipzen A."/>
            <person name="Salamov A."/>
            <person name="Henrissat B."/>
            <person name="Wiebenga A."/>
            <person name="De vries R.P."/>
            <person name="Grigoriev I.V."/>
            <person name="Mortensen U.H."/>
            <person name="Andersen M.R."/>
            <person name="Baker S.E."/>
        </authorList>
    </citation>
    <scope>NUCLEOTIDE SEQUENCE</scope>
    <source>
        <strain evidence="1">CBS 121060</strain>
    </source>
</reference>
<dbReference type="Proteomes" id="UP000249661">
    <property type="component" value="Unassembled WGS sequence"/>
</dbReference>
<accession>A0ACD1HM88</accession>
<proteinExistence type="predicted"/>
<dbReference type="EMBL" id="KZ824934">
    <property type="protein sequence ID" value="RAH74979.1"/>
    <property type="molecule type" value="Genomic_DNA"/>
</dbReference>
<evidence type="ECO:0000313" key="2">
    <source>
        <dbReference type="Proteomes" id="UP000249661"/>
    </source>
</evidence>